<organism evidence="1 2">
    <name type="scientific">Streptomyces capoamus</name>
    <dbReference type="NCBI Taxonomy" id="68183"/>
    <lineage>
        <taxon>Bacteria</taxon>
        <taxon>Bacillati</taxon>
        <taxon>Actinomycetota</taxon>
        <taxon>Actinomycetes</taxon>
        <taxon>Kitasatosporales</taxon>
        <taxon>Streptomycetaceae</taxon>
        <taxon>Streptomyces</taxon>
    </lineage>
</organism>
<dbReference type="Proteomes" id="UP000619355">
    <property type="component" value="Unassembled WGS sequence"/>
</dbReference>
<evidence type="ECO:0000313" key="1">
    <source>
        <dbReference type="EMBL" id="GHG77729.1"/>
    </source>
</evidence>
<protein>
    <recommendedName>
        <fullName evidence="3">SH3 domain-containing protein</fullName>
    </recommendedName>
</protein>
<comment type="caution">
    <text evidence="1">The sequence shown here is derived from an EMBL/GenBank/DDBJ whole genome shotgun (WGS) entry which is preliminary data.</text>
</comment>
<proteinExistence type="predicted"/>
<dbReference type="RefSeq" id="WP_189986728.1">
    <property type="nucleotide sequence ID" value="NZ_BNBF01000048.1"/>
</dbReference>
<evidence type="ECO:0000313" key="2">
    <source>
        <dbReference type="Proteomes" id="UP000619355"/>
    </source>
</evidence>
<gene>
    <name evidence="1" type="ORF">GCM10018980_76220</name>
</gene>
<name>A0A919F451_9ACTN</name>
<reference evidence="2" key="1">
    <citation type="journal article" date="2019" name="Int. J. Syst. Evol. Microbiol.">
        <title>The Global Catalogue of Microorganisms (GCM) 10K type strain sequencing project: providing services to taxonomists for standard genome sequencing and annotation.</title>
        <authorList>
            <consortium name="The Broad Institute Genomics Platform"/>
            <consortium name="The Broad Institute Genome Sequencing Center for Infectious Disease"/>
            <person name="Wu L."/>
            <person name="Ma J."/>
        </authorList>
    </citation>
    <scope>NUCLEOTIDE SEQUENCE [LARGE SCALE GENOMIC DNA]</scope>
    <source>
        <strain evidence="2">JCM 4253</strain>
    </source>
</reference>
<keyword evidence="2" id="KW-1185">Reference proteome</keyword>
<accession>A0A919F451</accession>
<dbReference type="AlphaFoldDB" id="A0A919F451"/>
<dbReference type="EMBL" id="BNBF01000048">
    <property type="protein sequence ID" value="GHG77729.1"/>
    <property type="molecule type" value="Genomic_DNA"/>
</dbReference>
<evidence type="ECO:0008006" key="3">
    <source>
        <dbReference type="Google" id="ProtNLM"/>
    </source>
</evidence>
<sequence length="70" mass="7551">MGPGAGTVLGLLHRGDTVYADQARGSWWRVRLAYDSGSDSGTRKTSGLRAGTAGWMAKRYAPAHTRMQID</sequence>